<organism evidence="2 4">
    <name type="scientific">Legionella cincinnatiensis</name>
    <dbReference type="NCBI Taxonomy" id="28085"/>
    <lineage>
        <taxon>Bacteria</taxon>
        <taxon>Pseudomonadati</taxon>
        <taxon>Pseudomonadota</taxon>
        <taxon>Gammaproteobacteria</taxon>
        <taxon>Legionellales</taxon>
        <taxon>Legionellaceae</taxon>
        <taxon>Legionella</taxon>
    </lineage>
</organism>
<protein>
    <submittedName>
        <fullName evidence="2">Uncharacterized conserved protein</fullName>
    </submittedName>
</protein>
<evidence type="ECO:0000313" key="3">
    <source>
        <dbReference type="Proteomes" id="UP000054854"/>
    </source>
</evidence>
<dbReference type="EMBL" id="UGNX01000001">
    <property type="protein sequence ID" value="STX35543.1"/>
    <property type="molecule type" value="Genomic_DNA"/>
</dbReference>
<dbReference type="Proteomes" id="UP000255316">
    <property type="component" value="Unassembled WGS sequence"/>
</dbReference>
<gene>
    <name evidence="1" type="ORF">Lcin_2144</name>
    <name evidence="2" type="ORF">NCTC12438_02159</name>
</gene>
<sequence>MDMLCESNIMALNKDLIMNLPNLNKLMSYKNNKIISRYRKDYPTAKMNAEEALQEFMKFVWLCHKHRVEKKIRADDNSLNFSCAIHAEMSDIDNMWHTFLLFTKDYHDFCNHYLDGVFFHHEPLMNSDDNVFDKNDEEELTLYLSYIYDNLGEDTLIKWFNDSTIEDVSLS</sequence>
<dbReference type="EMBL" id="LNXX01000042">
    <property type="protein sequence ID" value="KTC83457.1"/>
    <property type="molecule type" value="Genomic_DNA"/>
</dbReference>
<evidence type="ECO:0000313" key="1">
    <source>
        <dbReference type="EMBL" id="KTC83457.1"/>
    </source>
</evidence>
<name>A0A378IKL5_9GAMM</name>
<keyword evidence="3" id="KW-1185">Reference proteome</keyword>
<reference evidence="2 4" key="2">
    <citation type="submission" date="2018-06" db="EMBL/GenBank/DDBJ databases">
        <authorList>
            <consortium name="Pathogen Informatics"/>
            <person name="Doyle S."/>
        </authorList>
    </citation>
    <scope>NUCLEOTIDE SEQUENCE [LARGE SCALE GENOMIC DNA]</scope>
    <source>
        <strain evidence="2 4">NCTC12438</strain>
    </source>
</reference>
<dbReference type="Proteomes" id="UP000054854">
    <property type="component" value="Unassembled WGS sequence"/>
</dbReference>
<evidence type="ECO:0000313" key="2">
    <source>
        <dbReference type="EMBL" id="STX35543.1"/>
    </source>
</evidence>
<reference evidence="1 3" key="1">
    <citation type="submission" date="2015-11" db="EMBL/GenBank/DDBJ databases">
        <title>Genomic analysis of 38 Legionella species identifies large and diverse effector repertoires.</title>
        <authorList>
            <person name="Burstein D."/>
            <person name="Amaro F."/>
            <person name="Zusman T."/>
            <person name="Lifshitz Z."/>
            <person name="Cohen O."/>
            <person name="Gilbert J.A."/>
            <person name="Pupko T."/>
            <person name="Shuman H.A."/>
            <person name="Segal G."/>
        </authorList>
    </citation>
    <scope>NUCLEOTIDE SEQUENCE [LARGE SCALE GENOMIC DNA]</scope>
    <source>
        <strain evidence="1 3">CDC#72-OH-14</strain>
    </source>
</reference>
<dbReference type="AlphaFoldDB" id="A0A378IKL5"/>
<evidence type="ECO:0000313" key="4">
    <source>
        <dbReference type="Proteomes" id="UP000255316"/>
    </source>
</evidence>
<proteinExistence type="predicted"/>
<accession>A0A378IKL5</accession>